<dbReference type="OrthoDB" id="428577at2759"/>
<reference evidence="2 3" key="1">
    <citation type="submission" date="2014-04" db="EMBL/GenBank/DDBJ databases">
        <authorList>
            <consortium name="DOE Joint Genome Institute"/>
            <person name="Kuo A."/>
            <person name="Gay G."/>
            <person name="Dore J."/>
            <person name="Kohler A."/>
            <person name="Nagy L.G."/>
            <person name="Floudas D."/>
            <person name="Copeland A."/>
            <person name="Barry K.W."/>
            <person name="Cichocki N."/>
            <person name="Veneault-Fourrey C."/>
            <person name="LaButti K."/>
            <person name="Lindquist E.A."/>
            <person name="Lipzen A."/>
            <person name="Lundell T."/>
            <person name="Morin E."/>
            <person name="Murat C."/>
            <person name="Sun H."/>
            <person name="Tunlid A."/>
            <person name="Henrissat B."/>
            <person name="Grigoriev I.V."/>
            <person name="Hibbett D.S."/>
            <person name="Martin F."/>
            <person name="Nordberg H.P."/>
            <person name="Cantor M.N."/>
            <person name="Hua S.X."/>
        </authorList>
    </citation>
    <scope>NUCLEOTIDE SEQUENCE [LARGE SCALE GENOMIC DNA]</scope>
    <source>
        <strain evidence="3">h7</strain>
    </source>
</reference>
<gene>
    <name evidence="2" type="ORF">M413DRAFT_30812</name>
</gene>
<name>A0A0C3C202_HEBCY</name>
<dbReference type="EMBL" id="KN831796">
    <property type="protein sequence ID" value="KIM37626.1"/>
    <property type="molecule type" value="Genomic_DNA"/>
</dbReference>
<evidence type="ECO:0000313" key="2">
    <source>
        <dbReference type="EMBL" id="KIM37626.1"/>
    </source>
</evidence>
<dbReference type="InterPro" id="IPR000626">
    <property type="entry name" value="Ubiquitin-like_dom"/>
</dbReference>
<dbReference type="PROSITE" id="PS50053">
    <property type="entry name" value="UBIQUITIN_2"/>
    <property type="match status" value="1"/>
</dbReference>
<dbReference type="InterPro" id="IPR029071">
    <property type="entry name" value="Ubiquitin-like_domsf"/>
</dbReference>
<organism evidence="2 3">
    <name type="scientific">Hebeloma cylindrosporum</name>
    <dbReference type="NCBI Taxonomy" id="76867"/>
    <lineage>
        <taxon>Eukaryota</taxon>
        <taxon>Fungi</taxon>
        <taxon>Dikarya</taxon>
        <taxon>Basidiomycota</taxon>
        <taxon>Agaricomycotina</taxon>
        <taxon>Agaricomycetes</taxon>
        <taxon>Agaricomycetidae</taxon>
        <taxon>Agaricales</taxon>
        <taxon>Agaricineae</taxon>
        <taxon>Hymenogastraceae</taxon>
        <taxon>Hebeloma</taxon>
    </lineage>
</organism>
<dbReference type="STRING" id="686832.A0A0C3C202"/>
<accession>A0A0C3C202</accession>
<proteinExistence type="predicted"/>
<sequence>MPKASSSSTPAEFQGIPLFVFMYNNERVLAACEIGYNEAVRQCRKVFSSIPANHKITFHTKELPICAGFLTEINEDVWGEVIGDLSSVTVLTEEGPHSQSLGISKIAESTRGKPLVLRVLHNGDEFRLKVQGRKRFASIYSALAKRFGGDDHTWKLMFEGNYCHPSATIEEVGIENGDTLFLVLGLIGGKPVIYLFSPATIEAGVKLSLLPQWSLSAIYPVVPIKPRTAHSNEQVAWRVRTHSNGDLTELTTGLDVAYLFWEAHTDATLPLSPPASPILGESRRGLVENFNPNEAALNNENSVVMPVAKITPYLDKALGSFGLHTEARTSFITYWLPSMLKHKHLAFRFLPQASYEKAAPLEISPSPDVIARVFMIFQGVPEEELHGWAAASSRASEDVAYWRKVVGVDLERTLNANLFRVLEWGGMEVRRS</sequence>
<dbReference type="HOGENOM" id="CLU_028134_0_0_1"/>
<dbReference type="Proteomes" id="UP000053424">
    <property type="component" value="Unassembled WGS sequence"/>
</dbReference>
<reference evidence="3" key="2">
    <citation type="submission" date="2015-01" db="EMBL/GenBank/DDBJ databases">
        <title>Evolutionary Origins and Diversification of the Mycorrhizal Mutualists.</title>
        <authorList>
            <consortium name="DOE Joint Genome Institute"/>
            <consortium name="Mycorrhizal Genomics Consortium"/>
            <person name="Kohler A."/>
            <person name="Kuo A."/>
            <person name="Nagy L.G."/>
            <person name="Floudas D."/>
            <person name="Copeland A."/>
            <person name="Barry K.W."/>
            <person name="Cichocki N."/>
            <person name="Veneault-Fourrey C."/>
            <person name="LaButti K."/>
            <person name="Lindquist E.A."/>
            <person name="Lipzen A."/>
            <person name="Lundell T."/>
            <person name="Morin E."/>
            <person name="Murat C."/>
            <person name="Riley R."/>
            <person name="Ohm R."/>
            <person name="Sun H."/>
            <person name="Tunlid A."/>
            <person name="Henrissat B."/>
            <person name="Grigoriev I.V."/>
            <person name="Hibbett D.S."/>
            <person name="Martin F."/>
        </authorList>
    </citation>
    <scope>NUCLEOTIDE SEQUENCE [LARGE SCALE GENOMIC DNA]</scope>
    <source>
        <strain evidence="3">h7</strain>
    </source>
</reference>
<dbReference type="CDD" id="cd01763">
    <property type="entry name" value="Ubl_SUMO_like"/>
    <property type="match status" value="1"/>
</dbReference>
<feature type="domain" description="Ubiquitin-like" evidence="1">
    <location>
        <begin position="113"/>
        <end position="189"/>
    </location>
</feature>
<dbReference type="AlphaFoldDB" id="A0A0C3C202"/>
<dbReference type="Gene3D" id="3.10.20.90">
    <property type="entry name" value="Phosphatidylinositol 3-kinase Catalytic Subunit, Chain A, domain 1"/>
    <property type="match status" value="1"/>
</dbReference>
<keyword evidence="3" id="KW-1185">Reference proteome</keyword>
<protein>
    <recommendedName>
        <fullName evidence="1">Ubiquitin-like domain-containing protein</fullName>
    </recommendedName>
</protein>
<evidence type="ECO:0000259" key="1">
    <source>
        <dbReference type="PROSITE" id="PS50053"/>
    </source>
</evidence>
<dbReference type="SUPFAM" id="SSF54236">
    <property type="entry name" value="Ubiquitin-like"/>
    <property type="match status" value="1"/>
</dbReference>
<evidence type="ECO:0000313" key="3">
    <source>
        <dbReference type="Proteomes" id="UP000053424"/>
    </source>
</evidence>